<keyword evidence="3" id="KW-1185">Reference proteome</keyword>
<organism evidence="2 3">
    <name type="scientific">Armillaria novae-zelandiae</name>
    <dbReference type="NCBI Taxonomy" id="153914"/>
    <lineage>
        <taxon>Eukaryota</taxon>
        <taxon>Fungi</taxon>
        <taxon>Dikarya</taxon>
        <taxon>Basidiomycota</taxon>
        <taxon>Agaricomycotina</taxon>
        <taxon>Agaricomycetes</taxon>
        <taxon>Agaricomycetidae</taxon>
        <taxon>Agaricales</taxon>
        <taxon>Marasmiineae</taxon>
        <taxon>Physalacriaceae</taxon>
        <taxon>Armillaria</taxon>
    </lineage>
</organism>
<feature type="region of interest" description="Disordered" evidence="1">
    <location>
        <begin position="1"/>
        <end position="28"/>
    </location>
</feature>
<dbReference type="AlphaFoldDB" id="A0AA39U9M8"/>
<dbReference type="EMBL" id="JAUEPR010000059">
    <property type="protein sequence ID" value="KAK0470730.1"/>
    <property type="molecule type" value="Genomic_DNA"/>
</dbReference>
<dbReference type="Proteomes" id="UP001175227">
    <property type="component" value="Unassembled WGS sequence"/>
</dbReference>
<protein>
    <submittedName>
        <fullName evidence="2">Uncharacterized protein</fullName>
    </submittedName>
</protein>
<gene>
    <name evidence="2" type="ORF">IW261DRAFT_923537</name>
</gene>
<evidence type="ECO:0000313" key="2">
    <source>
        <dbReference type="EMBL" id="KAK0470730.1"/>
    </source>
</evidence>
<evidence type="ECO:0000313" key="3">
    <source>
        <dbReference type="Proteomes" id="UP001175227"/>
    </source>
</evidence>
<name>A0AA39U9M8_9AGAR</name>
<sequence>MPSMMTITTDRRVVARNSRGSSTTNQDYEHDVDEDLSLAYNDGSDNDRGSICRVLRYTPIFWTIVDDVGFIPRTWHCDLMSWRETCSYPHPNTIALKHLPPVPGPQYSPPVYTLIVIMRGYIPGNRFLPTSSSRLVIVCPPHNPTSPCAVPSSNPWPVVDTGDSDVDVCSLYQVYFNAAHHHCPDHSPHSPPRACKWRVRCLVYQPLFLCCGTRRCIQCRPLYLPLTRTSRRNTTIVN</sequence>
<comment type="caution">
    <text evidence="2">The sequence shown here is derived from an EMBL/GenBank/DDBJ whole genome shotgun (WGS) entry which is preliminary data.</text>
</comment>
<proteinExistence type="predicted"/>
<evidence type="ECO:0000256" key="1">
    <source>
        <dbReference type="SAM" id="MobiDB-lite"/>
    </source>
</evidence>
<accession>A0AA39U9M8</accession>
<reference evidence="2" key="1">
    <citation type="submission" date="2023-06" db="EMBL/GenBank/DDBJ databases">
        <authorList>
            <consortium name="Lawrence Berkeley National Laboratory"/>
            <person name="Ahrendt S."/>
            <person name="Sahu N."/>
            <person name="Indic B."/>
            <person name="Wong-Bajracharya J."/>
            <person name="Merenyi Z."/>
            <person name="Ke H.-M."/>
            <person name="Monk M."/>
            <person name="Kocsube S."/>
            <person name="Drula E."/>
            <person name="Lipzen A."/>
            <person name="Balint B."/>
            <person name="Henrissat B."/>
            <person name="Andreopoulos B."/>
            <person name="Martin F.M."/>
            <person name="Harder C.B."/>
            <person name="Rigling D."/>
            <person name="Ford K.L."/>
            <person name="Foster G.D."/>
            <person name="Pangilinan J."/>
            <person name="Papanicolaou A."/>
            <person name="Barry K."/>
            <person name="LaButti K."/>
            <person name="Viragh M."/>
            <person name="Koriabine M."/>
            <person name="Yan M."/>
            <person name="Riley R."/>
            <person name="Champramary S."/>
            <person name="Plett K.L."/>
            <person name="Tsai I.J."/>
            <person name="Slot J."/>
            <person name="Sipos G."/>
            <person name="Plett J."/>
            <person name="Nagy L.G."/>
            <person name="Grigoriev I.V."/>
        </authorList>
    </citation>
    <scope>NUCLEOTIDE SEQUENCE</scope>
    <source>
        <strain evidence="2">ICMP 16352</strain>
    </source>
</reference>